<comment type="similarity">
    <text evidence="1">Belongs to the short-chain dehydrogenases/reductases (SDR) family.</text>
</comment>
<gene>
    <name evidence="2" type="ORF">B1A_00367</name>
</gene>
<comment type="caution">
    <text evidence="2">The sequence shown here is derived from an EMBL/GenBank/DDBJ whole genome shotgun (WGS) entry which is preliminary data.</text>
</comment>
<dbReference type="Gene3D" id="3.40.50.720">
    <property type="entry name" value="NAD(P)-binding Rossmann-like Domain"/>
    <property type="match status" value="1"/>
</dbReference>
<dbReference type="InterPro" id="IPR036291">
    <property type="entry name" value="NAD(P)-bd_dom_sf"/>
</dbReference>
<organism evidence="2">
    <name type="scientific">mine drainage metagenome</name>
    <dbReference type="NCBI Taxonomy" id="410659"/>
    <lineage>
        <taxon>unclassified sequences</taxon>
        <taxon>metagenomes</taxon>
        <taxon>ecological metagenomes</taxon>
    </lineage>
</organism>
<dbReference type="PANTHER" id="PTHR42879:SF2">
    <property type="entry name" value="3-OXOACYL-[ACYL-CARRIER-PROTEIN] REDUCTASE FABG"/>
    <property type="match status" value="1"/>
</dbReference>
<sequence length="137" mass="14869">MKSPFDLTGKVALVTGAARGIGLSTALALHGAGAQVYFGVRTQTPELLELMKSLSGKGELLVLDVSDADSINQGVESLLNRSGRIDILVNNAGIVKDGLMVRMKDEDFLSVIETNLVGPFRLMRHVLRPMMKERYGR</sequence>
<dbReference type="AlphaFoldDB" id="T1DGE2"/>
<evidence type="ECO:0000313" key="2">
    <source>
        <dbReference type="EMBL" id="EQD80930.1"/>
    </source>
</evidence>
<dbReference type="InterPro" id="IPR002347">
    <property type="entry name" value="SDR_fam"/>
</dbReference>
<name>T1DGE2_9ZZZZ</name>
<proteinExistence type="inferred from homology"/>
<reference evidence="2" key="2">
    <citation type="journal article" date="2014" name="ISME J.">
        <title>Microbial stratification in low pH oxic and suboxic macroscopic growths along an acid mine drainage.</title>
        <authorList>
            <person name="Mendez-Garcia C."/>
            <person name="Mesa V."/>
            <person name="Sprenger R.R."/>
            <person name="Richter M."/>
            <person name="Diez M.S."/>
            <person name="Solano J."/>
            <person name="Bargiela R."/>
            <person name="Golyshina O.V."/>
            <person name="Manteca A."/>
            <person name="Ramos J.L."/>
            <person name="Gallego J.R."/>
            <person name="Llorente I."/>
            <person name="Martins Dos Santos V.A."/>
            <person name="Jensen O.N."/>
            <person name="Pelaez A.I."/>
            <person name="Sanchez J."/>
            <person name="Ferrer M."/>
        </authorList>
    </citation>
    <scope>NUCLEOTIDE SEQUENCE</scope>
</reference>
<accession>T1DGE2</accession>
<feature type="non-terminal residue" evidence="2">
    <location>
        <position position="137"/>
    </location>
</feature>
<dbReference type="SUPFAM" id="SSF51735">
    <property type="entry name" value="NAD(P)-binding Rossmann-fold domains"/>
    <property type="match status" value="1"/>
</dbReference>
<dbReference type="EMBL" id="AUZX01000282">
    <property type="protein sequence ID" value="EQD80930.1"/>
    <property type="molecule type" value="Genomic_DNA"/>
</dbReference>
<protein>
    <submittedName>
        <fullName evidence="2">3-oxoacyl-[acyl-carrier-protein] reductase</fullName>
    </submittedName>
</protein>
<dbReference type="PANTHER" id="PTHR42879">
    <property type="entry name" value="3-OXOACYL-(ACYL-CARRIER-PROTEIN) REDUCTASE"/>
    <property type="match status" value="1"/>
</dbReference>
<reference evidence="2" key="1">
    <citation type="submission" date="2013-08" db="EMBL/GenBank/DDBJ databases">
        <authorList>
            <person name="Mendez C."/>
            <person name="Richter M."/>
            <person name="Ferrer M."/>
            <person name="Sanchez J."/>
        </authorList>
    </citation>
    <scope>NUCLEOTIDE SEQUENCE</scope>
</reference>
<dbReference type="InterPro" id="IPR050259">
    <property type="entry name" value="SDR"/>
</dbReference>
<dbReference type="Pfam" id="PF00106">
    <property type="entry name" value="adh_short"/>
    <property type="match status" value="1"/>
</dbReference>
<evidence type="ECO:0000256" key="1">
    <source>
        <dbReference type="ARBA" id="ARBA00006484"/>
    </source>
</evidence>
<dbReference type="PRINTS" id="PR00081">
    <property type="entry name" value="GDHRDH"/>
</dbReference>